<dbReference type="EMBL" id="BSET01000002">
    <property type="protein sequence ID" value="GLK02855.1"/>
    <property type="molecule type" value="Genomic_DNA"/>
</dbReference>
<dbReference type="PANTHER" id="PTHR42901">
    <property type="entry name" value="ALCOHOL DEHYDROGENASE"/>
    <property type="match status" value="1"/>
</dbReference>
<dbReference type="Proteomes" id="UP001142325">
    <property type="component" value="Unassembled WGS sequence"/>
</dbReference>
<reference evidence="3" key="1">
    <citation type="journal article" date="2014" name="Int. J. Syst. Evol. Microbiol.">
        <title>Complete genome sequence of Corynebacterium casei LMG S-19264T (=DSM 44701T), isolated from a smear-ripened cheese.</title>
        <authorList>
            <consortium name="US DOE Joint Genome Institute (JGI-PGF)"/>
            <person name="Walter F."/>
            <person name="Albersmeier A."/>
            <person name="Kalinowski J."/>
            <person name="Ruckert C."/>
        </authorList>
    </citation>
    <scope>NUCLEOTIDE SEQUENCE</scope>
    <source>
        <strain evidence="3">VKM Ac-1958</strain>
    </source>
</reference>
<comment type="caution">
    <text evidence="3">The sequence shown here is derived from an EMBL/GenBank/DDBJ whole genome shotgun (WGS) entry which is preliminary data.</text>
</comment>
<evidence type="ECO:0000256" key="1">
    <source>
        <dbReference type="ARBA" id="ARBA00006484"/>
    </source>
</evidence>
<reference evidence="3" key="2">
    <citation type="submission" date="2023-01" db="EMBL/GenBank/DDBJ databases">
        <authorList>
            <person name="Sun Q."/>
            <person name="Evtushenko L."/>
        </authorList>
    </citation>
    <scope>NUCLEOTIDE SEQUENCE</scope>
    <source>
        <strain evidence="3">VKM Ac-1958</strain>
    </source>
</reference>
<gene>
    <name evidence="3" type="ORF">GCM10017596_25700</name>
</gene>
<evidence type="ECO:0000313" key="3">
    <source>
        <dbReference type="EMBL" id="GLK02855.1"/>
    </source>
</evidence>
<dbReference type="InterPro" id="IPR002347">
    <property type="entry name" value="SDR_fam"/>
</dbReference>
<dbReference type="SUPFAM" id="SSF51735">
    <property type="entry name" value="NAD(P)-binding Rossmann-fold domains"/>
    <property type="match status" value="1"/>
</dbReference>
<dbReference type="RefSeq" id="WP_204937684.1">
    <property type="nucleotide sequence ID" value="NZ_BAAAUM010000002.1"/>
</dbReference>
<keyword evidence="4" id="KW-1185">Reference proteome</keyword>
<evidence type="ECO:0000256" key="2">
    <source>
        <dbReference type="ARBA" id="ARBA00023002"/>
    </source>
</evidence>
<evidence type="ECO:0000313" key="4">
    <source>
        <dbReference type="Proteomes" id="UP001142325"/>
    </source>
</evidence>
<keyword evidence="2" id="KW-0560">Oxidoreductase</keyword>
<dbReference type="InterPro" id="IPR036291">
    <property type="entry name" value="NAD(P)-bd_dom_sf"/>
</dbReference>
<dbReference type="AlphaFoldDB" id="A0A9W6M9H3"/>
<comment type="similarity">
    <text evidence="1">Belongs to the short-chain dehydrogenases/reductases (SDR) family.</text>
</comment>
<protein>
    <submittedName>
        <fullName evidence="3">Oxidoreductase</fullName>
    </submittedName>
</protein>
<dbReference type="Pfam" id="PF00106">
    <property type="entry name" value="adh_short"/>
    <property type="match status" value="1"/>
</dbReference>
<sequence>MVNTQAVTRRAVVTGASSGIGAATVRALRAQGWDVVGVARRADRLQALADETGATTIAADLTDPDAVAALAEELEATGAVHALVHVAGGARGTDRVENGRLDDWRWMYEANVLSAQMLVASLLPLLRRAASSDGHADTLFVTSTAAQVAYPGGSGYNAAKAAESMLVKVLRQELNGEPIRVVEIAPGMVHTEEFTLKRLGGDVQAAESVYAGVEAPLVADDVADVIAYALGSPGHVNLDLITMRPVAQSAQHLLARGPLRVQPEA</sequence>
<dbReference type="FunFam" id="3.40.50.720:FF:000047">
    <property type="entry name" value="NADP-dependent L-serine/L-allo-threonine dehydrogenase"/>
    <property type="match status" value="1"/>
</dbReference>
<proteinExistence type="inferred from homology"/>
<dbReference type="Gene3D" id="3.40.50.720">
    <property type="entry name" value="NAD(P)-binding Rossmann-like Domain"/>
    <property type="match status" value="1"/>
</dbReference>
<dbReference type="GO" id="GO:0016616">
    <property type="term" value="F:oxidoreductase activity, acting on the CH-OH group of donors, NAD or NADP as acceptor"/>
    <property type="evidence" value="ECO:0007669"/>
    <property type="project" value="UniProtKB-ARBA"/>
</dbReference>
<name>A0A9W6M9H3_9MICO</name>
<dbReference type="PRINTS" id="PR00081">
    <property type="entry name" value="GDHRDH"/>
</dbReference>
<accession>A0A9W6M9H3</accession>
<dbReference type="PANTHER" id="PTHR42901:SF1">
    <property type="entry name" value="ALCOHOL DEHYDROGENASE"/>
    <property type="match status" value="1"/>
</dbReference>
<organism evidence="3 4">
    <name type="scientific">Microbacterium keratanolyticum</name>
    <dbReference type="NCBI Taxonomy" id="67574"/>
    <lineage>
        <taxon>Bacteria</taxon>
        <taxon>Bacillati</taxon>
        <taxon>Actinomycetota</taxon>
        <taxon>Actinomycetes</taxon>
        <taxon>Micrococcales</taxon>
        <taxon>Microbacteriaceae</taxon>
        <taxon>Microbacterium</taxon>
    </lineage>
</organism>